<dbReference type="Pfam" id="PF00067">
    <property type="entry name" value="p450"/>
    <property type="match status" value="1"/>
</dbReference>
<dbReference type="CDD" id="cd11060">
    <property type="entry name" value="CYP57A1-like"/>
    <property type="match status" value="1"/>
</dbReference>
<dbReference type="InterPro" id="IPR019479">
    <property type="entry name" value="Peroxiredoxin_C"/>
</dbReference>
<keyword evidence="2" id="KW-1133">Transmembrane helix</keyword>
<feature type="transmembrane region" description="Helical" evidence="2">
    <location>
        <begin position="12"/>
        <end position="32"/>
    </location>
</feature>
<evidence type="ECO:0000256" key="1">
    <source>
        <dbReference type="ARBA" id="ARBA00023002"/>
    </source>
</evidence>
<evidence type="ECO:0000313" key="4">
    <source>
        <dbReference type="EMBL" id="KAJ9660997.1"/>
    </source>
</evidence>
<dbReference type="PANTHER" id="PTHR24305">
    <property type="entry name" value="CYTOCHROME P450"/>
    <property type="match status" value="1"/>
</dbReference>
<dbReference type="Pfam" id="PF10417">
    <property type="entry name" value="1-cysPrx_C"/>
    <property type="match status" value="1"/>
</dbReference>
<evidence type="ECO:0000259" key="3">
    <source>
        <dbReference type="PROSITE" id="PS51352"/>
    </source>
</evidence>
<dbReference type="Gene3D" id="3.40.30.10">
    <property type="entry name" value="Glutaredoxin"/>
    <property type="match status" value="2"/>
</dbReference>
<dbReference type="SUPFAM" id="SSF52833">
    <property type="entry name" value="Thioredoxin-like"/>
    <property type="match status" value="1"/>
</dbReference>
<dbReference type="Pfam" id="PF00578">
    <property type="entry name" value="AhpC-TSA"/>
    <property type="match status" value="1"/>
</dbReference>
<keyword evidence="2" id="KW-0812">Transmembrane</keyword>
<sequence>MAPLSQGPSCCMASLPVVLALSSVALLLILLVNRIRAYRRLAHIPGPRLAGFSRLWMVRANISGRNHEYLAEVTAKYGSLARIGPNHLLTSDEGLIRRINAPRSPYRRSGWYSTFRFKPRADNLISEVNEEKHDELRRKMAAGYSGKEVPYLEDYVDKHIEKWVQVIRQRYVSTARELKPMDLGRAAQYFTLDVISDLAFNRPFGDLEADADKFDYIKVTGDAMGVMTLLTIFPGAHRWIEASYLVDLVAPSAKDKTGLGRVVGVAQQEIAPRYNDPDQKDSRDMLGSFIRHGLTQEEAESNSVLQIMAGSDTSATVIRALFLYLITSPLVLAKLRSEIDGAIKDGRISSPIRDSEARQLPYLQACIREALRIYPPVTGILEKVVPPEGDTVNGIFIPGGTFIGQCTWALGRNVETYGLDVELFRPERWLDAQGEELRRMERNLLRRFDISILNPYKPLVSDSRGIFLQKEFWAPAPDFKCTAAINGEFEEISLSTYTATSQWLLLCFIPMAWTFARSASVAFASTDSEYSLLAWANASRKDGGLGQINIPLLSDKNHRLSRAYGVLLEDEGVALRGMFLINPKGIVRQITINDLAVGRSVDEALRLLDAFQFTEKYGEVCPANWSPGRETIKADPHGNKAYLDKLYADTETAGGANGNGLRVVNGH</sequence>
<dbReference type="CDD" id="cd03015">
    <property type="entry name" value="PRX_Typ2cys"/>
    <property type="match status" value="1"/>
</dbReference>
<keyword evidence="2" id="KW-0472">Membrane</keyword>
<comment type="caution">
    <text evidence="4">The sequence shown here is derived from an EMBL/GenBank/DDBJ whole genome shotgun (WGS) entry which is preliminary data.</text>
</comment>
<name>A0ABQ9NLI3_9PEZI</name>
<dbReference type="InterPro" id="IPR001128">
    <property type="entry name" value="Cyt_P450"/>
</dbReference>
<reference evidence="4" key="1">
    <citation type="submission" date="2022-10" db="EMBL/GenBank/DDBJ databases">
        <title>Culturing micro-colonial fungi from biological soil crusts in the Mojave desert and describing Neophaeococcomyces mojavensis, and introducing the new genera and species Taxawa tesnikishii.</title>
        <authorList>
            <person name="Kurbessoian T."/>
            <person name="Stajich J.E."/>
        </authorList>
    </citation>
    <scope>NUCLEOTIDE SEQUENCE</scope>
    <source>
        <strain evidence="4">TK_1</strain>
    </source>
</reference>
<feature type="domain" description="Thioredoxin" evidence="3">
    <location>
        <begin position="470"/>
        <end position="613"/>
    </location>
</feature>
<dbReference type="Proteomes" id="UP001172684">
    <property type="component" value="Unassembled WGS sequence"/>
</dbReference>
<dbReference type="InterPro" id="IPR000866">
    <property type="entry name" value="AhpC/TSA"/>
</dbReference>
<dbReference type="PANTHER" id="PTHR24305:SF168">
    <property type="entry name" value="P450, PUTATIVE (EUROFUNG)-RELATED"/>
    <property type="match status" value="1"/>
</dbReference>
<dbReference type="InterPro" id="IPR036396">
    <property type="entry name" value="Cyt_P450_sf"/>
</dbReference>
<evidence type="ECO:0000256" key="2">
    <source>
        <dbReference type="SAM" id="Phobius"/>
    </source>
</evidence>
<protein>
    <recommendedName>
        <fullName evidence="3">Thioredoxin domain-containing protein</fullName>
    </recommendedName>
</protein>
<evidence type="ECO:0000313" key="5">
    <source>
        <dbReference type="Proteomes" id="UP001172684"/>
    </source>
</evidence>
<gene>
    <name evidence="4" type="ORF">H2201_006725</name>
</gene>
<dbReference type="PROSITE" id="PS51352">
    <property type="entry name" value="THIOREDOXIN_2"/>
    <property type="match status" value="1"/>
</dbReference>
<accession>A0ABQ9NLI3</accession>
<organism evidence="4 5">
    <name type="scientific">Coniosporium apollinis</name>
    <dbReference type="NCBI Taxonomy" id="61459"/>
    <lineage>
        <taxon>Eukaryota</taxon>
        <taxon>Fungi</taxon>
        <taxon>Dikarya</taxon>
        <taxon>Ascomycota</taxon>
        <taxon>Pezizomycotina</taxon>
        <taxon>Dothideomycetes</taxon>
        <taxon>Dothideomycetes incertae sedis</taxon>
        <taxon>Coniosporium</taxon>
    </lineage>
</organism>
<dbReference type="SUPFAM" id="SSF48264">
    <property type="entry name" value="Cytochrome P450"/>
    <property type="match status" value="1"/>
</dbReference>
<dbReference type="InterPro" id="IPR013766">
    <property type="entry name" value="Thioredoxin_domain"/>
</dbReference>
<dbReference type="InterPro" id="IPR050121">
    <property type="entry name" value="Cytochrome_P450_monoxygenase"/>
</dbReference>
<proteinExistence type="predicted"/>
<dbReference type="InterPro" id="IPR036249">
    <property type="entry name" value="Thioredoxin-like_sf"/>
</dbReference>
<keyword evidence="1" id="KW-0560">Oxidoreductase</keyword>
<keyword evidence="5" id="KW-1185">Reference proteome</keyword>
<dbReference type="EMBL" id="JAPDRL010000061">
    <property type="protein sequence ID" value="KAJ9660997.1"/>
    <property type="molecule type" value="Genomic_DNA"/>
</dbReference>
<dbReference type="Gene3D" id="1.10.630.10">
    <property type="entry name" value="Cytochrome P450"/>
    <property type="match status" value="1"/>
</dbReference>